<keyword evidence="5" id="KW-0464">Manganese</keyword>
<dbReference type="Proteomes" id="UP000782312">
    <property type="component" value="Unassembled WGS sequence"/>
</dbReference>
<dbReference type="Gene3D" id="1.10.238.260">
    <property type="match status" value="1"/>
</dbReference>
<evidence type="ECO:0000256" key="5">
    <source>
        <dbReference type="ARBA" id="ARBA00023211"/>
    </source>
</evidence>
<evidence type="ECO:0000313" key="8">
    <source>
        <dbReference type="EMBL" id="MBI3126522.1"/>
    </source>
</evidence>
<dbReference type="GO" id="GO:0009098">
    <property type="term" value="P:L-leucine biosynthetic process"/>
    <property type="evidence" value="ECO:0007669"/>
    <property type="project" value="TreeGrafter"/>
</dbReference>
<evidence type="ECO:0000256" key="2">
    <source>
        <dbReference type="ARBA" id="ARBA00012973"/>
    </source>
</evidence>
<proteinExistence type="predicted"/>
<dbReference type="CDD" id="cd03174">
    <property type="entry name" value="DRE_TIM_metallolyase"/>
    <property type="match status" value="1"/>
</dbReference>
<dbReference type="PANTHER" id="PTHR10277">
    <property type="entry name" value="HOMOCITRATE SYNTHASE-RELATED"/>
    <property type="match status" value="1"/>
</dbReference>
<evidence type="ECO:0000256" key="1">
    <source>
        <dbReference type="ARBA" id="ARBA00004689"/>
    </source>
</evidence>
<reference evidence="8" key="1">
    <citation type="submission" date="2020-07" db="EMBL/GenBank/DDBJ databases">
        <title>Huge and variable diversity of episymbiotic CPR bacteria and DPANN archaea in groundwater ecosystems.</title>
        <authorList>
            <person name="He C.Y."/>
            <person name="Keren R."/>
            <person name="Whittaker M."/>
            <person name="Farag I.F."/>
            <person name="Doudna J."/>
            <person name="Cate J.H.D."/>
            <person name="Banfield J.F."/>
        </authorList>
    </citation>
    <scope>NUCLEOTIDE SEQUENCE</scope>
    <source>
        <strain evidence="8">NC_groundwater_763_Ag_S-0.2um_68_21</strain>
    </source>
</reference>
<name>A0A932MMG4_UNCTE</name>
<keyword evidence="3" id="KW-0028">Amino-acid biosynthesis</keyword>
<evidence type="ECO:0000259" key="7">
    <source>
        <dbReference type="PROSITE" id="PS50991"/>
    </source>
</evidence>
<dbReference type="InterPro" id="IPR013785">
    <property type="entry name" value="Aldolase_TIM"/>
</dbReference>
<dbReference type="InterPro" id="IPR000891">
    <property type="entry name" value="PYR_CT"/>
</dbReference>
<dbReference type="AlphaFoldDB" id="A0A932MMG4"/>
<dbReference type="InterPro" id="IPR050073">
    <property type="entry name" value="2-IPM_HCS-like"/>
</dbReference>
<protein>
    <recommendedName>
        <fullName evidence="2">2-isopropylmalate synthase</fullName>
        <ecNumber evidence="2">2.3.3.13</ecNumber>
    </recommendedName>
</protein>
<keyword evidence="4" id="KW-0808">Transferase</keyword>
<keyword evidence="6" id="KW-0100">Branched-chain amino acid biosynthesis</keyword>
<feature type="domain" description="Pyruvate carboxyltransferase" evidence="7">
    <location>
        <begin position="38"/>
        <end position="301"/>
    </location>
</feature>
<dbReference type="PANTHER" id="PTHR10277:SF9">
    <property type="entry name" value="2-ISOPROPYLMALATE SYNTHASE 1, CHLOROPLASTIC-RELATED"/>
    <property type="match status" value="1"/>
</dbReference>
<dbReference type="GO" id="GO:0003852">
    <property type="term" value="F:2-isopropylmalate synthase activity"/>
    <property type="evidence" value="ECO:0007669"/>
    <property type="project" value="UniProtKB-EC"/>
</dbReference>
<evidence type="ECO:0000256" key="3">
    <source>
        <dbReference type="ARBA" id="ARBA00022605"/>
    </source>
</evidence>
<evidence type="ECO:0000313" key="9">
    <source>
        <dbReference type="Proteomes" id="UP000782312"/>
    </source>
</evidence>
<organism evidence="8 9">
    <name type="scientific">Tectimicrobiota bacterium</name>
    <dbReference type="NCBI Taxonomy" id="2528274"/>
    <lineage>
        <taxon>Bacteria</taxon>
        <taxon>Pseudomonadati</taxon>
        <taxon>Nitrospinota/Tectimicrobiota group</taxon>
        <taxon>Candidatus Tectimicrobiota</taxon>
    </lineage>
</organism>
<accession>A0A932MMG4</accession>
<dbReference type="EC" id="2.3.3.13" evidence="2"/>
<comment type="caution">
    <text evidence="8">The sequence shown here is derived from an EMBL/GenBank/DDBJ whole genome shotgun (WGS) entry which is preliminary data.</text>
</comment>
<evidence type="ECO:0000256" key="6">
    <source>
        <dbReference type="ARBA" id="ARBA00023304"/>
    </source>
</evidence>
<dbReference type="SUPFAM" id="SSF51569">
    <property type="entry name" value="Aldolase"/>
    <property type="match status" value="1"/>
</dbReference>
<dbReference type="PROSITE" id="PS00816">
    <property type="entry name" value="AIPM_HOMOCIT_SYNTH_2"/>
    <property type="match status" value="1"/>
</dbReference>
<dbReference type="InterPro" id="IPR002034">
    <property type="entry name" value="AIPM/Hcit_synth_CS"/>
</dbReference>
<dbReference type="Pfam" id="PF00682">
    <property type="entry name" value="HMGL-like"/>
    <property type="match status" value="1"/>
</dbReference>
<evidence type="ECO:0000256" key="4">
    <source>
        <dbReference type="ARBA" id="ARBA00022679"/>
    </source>
</evidence>
<sequence>MPGHPVNSKLEAITGSWRISQHCFSDEIRSKMTISPNLKLCDITLREGRQLPGVSLRRDEVLLIADKLVEAGVGMLQMHHDDPQEMEEVKKRHPRVTIEALVHPTAVLNPEMAKVEVDLNVDHGADYTTLCFSFSEHQMCLFESMAGARITIEEAIERAMGSVAYARKRSGKDKKVGCLIQDCTRIPIQRLAEVCKKLVDAGADMIKLDDINGMAITPVYTHVVREMKRLLPGTEIGLHTHNDIGLATAAIYAGVEGGADLIDACVNGLGERAHIAPLAEIASVIQIYYGVDLGIKLDKMTELSRLVSDVMKWPMTDTLPFVGKTAFSHLVEVHYCVPEGEEGFWSYLCMKPHMFGNAQHNLLGHYSGPWAVRTKAKELGLRITPGKEPAVVQRVRSEIRWRKRQLTNEEFCRIVSEAGR</sequence>
<dbReference type="EMBL" id="JACPUR010000004">
    <property type="protein sequence ID" value="MBI3126522.1"/>
    <property type="molecule type" value="Genomic_DNA"/>
</dbReference>
<dbReference type="PROSITE" id="PS50991">
    <property type="entry name" value="PYR_CT"/>
    <property type="match status" value="1"/>
</dbReference>
<comment type="pathway">
    <text evidence="1">Amino-acid biosynthesis; L-leucine biosynthesis; L-leucine from 3-methyl-2-oxobutanoate: step 1/4.</text>
</comment>
<gene>
    <name evidence="8" type="ORF">HYZ11_02825</name>
</gene>
<dbReference type="Gene3D" id="3.20.20.70">
    <property type="entry name" value="Aldolase class I"/>
    <property type="match status" value="1"/>
</dbReference>